<proteinExistence type="inferred from homology"/>
<evidence type="ECO:0000256" key="4">
    <source>
        <dbReference type="ARBA" id="ARBA00022475"/>
    </source>
</evidence>
<evidence type="ECO:0000313" key="13">
    <source>
        <dbReference type="Proteomes" id="UP000199206"/>
    </source>
</evidence>
<reference evidence="13" key="1">
    <citation type="submission" date="2016-10" db="EMBL/GenBank/DDBJ databases">
        <authorList>
            <person name="Varghese N."/>
            <person name="Submissions S."/>
        </authorList>
    </citation>
    <scope>NUCLEOTIDE SEQUENCE [LARGE SCALE GENOMIC DNA]</scope>
    <source>
        <strain evidence="13">S6-262</strain>
    </source>
</reference>
<evidence type="ECO:0000256" key="1">
    <source>
        <dbReference type="ARBA" id="ARBA00004383"/>
    </source>
</evidence>
<evidence type="ECO:0000256" key="9">
    <source>
        <dbReference type="ARBA" id="ARBA00023136"/>
    </source>
</evidence>
<keyword evidence="4" id="KW-1003">Cell membrane</keyword>
<dbReference type="PROSITE" id="PS52015">
    <property type="entry name" value="TONB_CTD"/>
    <property type="match status" value="1"/>
</dbReference>
<evidence type="ECO:0000256" key="10">
    <source>
        <dbReference type="SAM" id="Phobius"/>
    </source>
</evidence>
<dbReference type="InterPro" id="IPR037682">
    <property type="entry name" value="TonB_C"/>
</dbReference>
<comment type="subcellular location">
    <subcellularLocation>
        <location evidence="1">Cell inner membrane</location>
        <topology evidence="1">Single-pass membrane protein</topology>
        <orientation evidence="1">Periplasmic side</orientation>
    </subcellularLocation>
</comment>
<sequence length="228" mass="24452">MYADRHARPGGFTPGRINPVSLAIAVGVNAAVVGALLLAAPQVFTHPADPPLKVVDILDPPPPEPIKQLDPPKAKAAPQQRIETVPPLVEVPPQTSFQLPPMPPQPPVSVDTGASGGTGTGAATVEVAKPALPLLVQPGVDPRYADQFQPPYPPAEQRAEHPGKVVVRVLVGMDGRVKAVERVSATSDDFFRVTERQALSRWRFRPGTRDGIPFEAWRTMSVTFVLQE</sequence>
<dbReference type="AlphaFoldDB" id="A0A1H8JMZ4"/>
<dbReference type="GO" id="GO:0005886">
    <property type="term" value="C:plasma membrane"/>
    <property type="evidence" value="ECO:0007669"/>
    <property type="project" value="UniProtKB-SubCell"/>
</dbReference>
<keyword evidence="3" id="KW-0813">Transport</keyword>
<evidence type="ECO:0000256" key="2">
    <source>
        <dbReference type="ARBA" id="ARBA00006555"/>
    </source>
</evidence>
<evidence type="ECO:0000256" key="3">
    <source>
        <dbReference type="ARBA" id="ARBA00022448"/>
    </source>
</evidence>
<dbReference type="RefSeq" id="WP_093667131.1">
    <property type="nucleotide sequence ID" value="NZ_FOCF01000014.1"/>
</dbReference>
<dbReference type="InterPro" id="IPR051045">
    <property type="entry name" value="TonB-dependent_transducer"/>
</dbReference>
<keyword evidence="7" id="KW-0653">Protein transport</keyword>
<name>A0A1H8JMZ4_9SPHN</name>
<keyword evidence="5" id="KW-0997">Cell inner membrane</keyword>
<keyword evidence="13" id="KW-1185">Reference proteome</keyword>
<evidence type="ECO:0000259" key="11">
    <source>
        <dbReference type="PROSITE" id="PS52015"/>
    </source>
</evidence>
<dbReference type="InterPro" id="IPR006260">
    <property type="entry name" value="TonB/TolA_C"/>
</dbReference>
<dbReference type="NCBIfam" id="TIGR01352">
    <property type="entry name" value="tonB_Cterm"/>
    <property type="match status" value="1"/>
</dbReference>
<dbReference type="OrthoDB" id="1685233at2"/>
<evidence type="ECO:0000256" key="6">
    <source>
        <dbReference type="ARBA" id="ARBA00022692"/>
    </source>
</evidence>
<organism evidence="12 13">
    <name type="scientific">Sphingomonas gellani</name>
    <dbReference type="NCBI Taxonomy" id="1166340"/>
    <lineage>
        <taxon>Bacteria</taxon>
        <taxon>Pseudomonadati</taxon>
        <taxon>Pseudomonadota</taxon>
        <taxon>Alphaproteobacteria</taxon>
        <taxon>Sphingomonadales</taxon>
        <taxon>Sphingomonadaceae</taxon>
        <taxon>Sphingomonas</taxon>
    </lineage>
</organism>
<keyword evidence="9 10" id="KW-0472">Membrane</keyword>
<keyword evidence="8 10" id="KW-1133">Transmembrane helix</keyword>
<dbReference type="SUPFAM" id="SSF74653">
    <property type="entry name" value="TolA/TonB C-terminal domain"/>
    <property type="match status" value="1"/>
</dbReference>
<evidence type="ECO:0000256" key="8">
    <source>
        <dbReference type="ARBA" id="ARBA00022989"/>
    </source>
</evidence>
<comment type="similarity">
    <text evidence="2">Belongs to the TonB family.</text>
</comment>
<gene>
    <name evidence="12" type="ORF">SAMN05192583_3636</name>
</gene>
<evidence type="ECO:0000256" key="7">
    <source>
        <dbReference type="ARBA" id="ARBA00022927"/>
    </source>
</evidence>
<accession>A0A1H8JMZ4</accession>
<dbReference type="PANTHER" id="PTHR33446">
    <property type="entry name" value="PROTEIN TONB-RELATED"/>
    <property type="match status" value="1"/>
</dbReference>
<keyword evidence="6 10" id="KW-0812">Transmembrane</keyword>
<dbReference type="GO" id="GO:0015031">
    <property type="term" value="P:protein transport"/>
    <property type="evidence" value="ECO:0007669"/>
    <property type="project" value="UniProtKB-KW"/>
</dbReference>
<dbReference type="GO" id="GO:0055085">
    <property type="term" value="P:transmembrane transport"/>
    <property type="evidence" value="ECO:0007669"/>
    <property type="project" value="InterPro"/>
</dbReference>
<protein>
    <submittedName>
        <fullName evidence="12">Protein TonB</fullName>
    </submittedName>
</protein>
<dbReference type="Pfam" id="PF03544">
    <property type="entry name" value="TonB_C"/>
    <property type="match status" value="1"/>
</dbReference>
<evidence type="ECO:0000256" key="5">
    <source>
        <dbReference type="ARBA" id="ARBA00022519"/>
    </source>
</evidence>
<dbReference type="Gene3D" id="3.30.1150.10">
    <property type="match status" value="1"/>
</dbReference>
<feature type="domain" description="TonB C-terminal" evidence="11">
    <location>
        <begin position="137"/>
        <end position="228"/>
    </location>
</feature>
<evidence type="ECO:0000313" key="12">
    <source>
        <dbReference type="EMBL" id="SEN81696.1"/>
    </source>
</evidence>
<dbReference type="STRING" id="1166340.SAMN05192583_3636"/>
<feature type="transmembrane region" description="Helical" evidence="10">
    <location>
        <begin position="20"/>
        <end position="40"/>
    </location>
</feature>
<dbReference type="Proteomes" id="UP000199206">
    <property type="component" value="Unassembled WGS sequence"/>
</dbReference>
<dbReference type="EMBL" id="FOCF01000014">
    <property type="protein sequence ID" value="SEN81696.1"/>
    <property type="molecule type" value="Genomic_DNA"/>
</dbReference>